<evidence type="ECO:0000256" key="5">
    <source>
        <dbReference type="ARBA" id="ARBA00022692"/>
    </source>
</evidence>
<organism evidence="9">
    <name type="scientific">Arsenophonus endosymbiont of Trialeurodes vaporariorum</name>
    <dbReference type="NCBI Taxonomy" id="235567"/>
    <lineage>
        <taxon>Bacteria</taxon>
        <taxon>Pseudomonadati</taxon>
        <taxon>Pseudomonadota</taxon>
        <taxon>Gammaproteobacteria</taxon>
        <taxon>Enterobacterales</taxon>
        <taxon>Morganellaceae</taxon>
        <taxon>Arsenophonus</taxon>
    </lineage>
</organism>
<feature type="transmembrane region" description="Helical" evidence="8">
    <location>
        <begin position="100"/>
        <end position="121"/>
    </location>
</feature>
<evidence type="ECO:0000313" key="9">
    <source>
        <dbReference type="EMBL" id="SSW94802.1"/>
    </source>
</evidence>
<dbReference type="Pfam" id="PF05128">
    <property type="entry name" value="DUF697"/>
    <property type="match status" value="1"/>
</dbReference>
<dbReference type="InterPro" id="IPR021147">
    <property type="entry name" value="DUF697"/>
</dbReference>
<evidence type="ECO:0000256" key="6">
    <source>
        <dbReference type="ARBA" id="ARBA00022989"/>
    </source>
</evidence>
<dbReference type="PANTHER" id="PTHR39342">
    <property type="entry name" value="UPF0283 MEMBRANE PROTEIN YCJF"/>
    <property type="match status" value="1"/>
</dbReference>
<keyword evidence="5 8" id="KW-0812">Transmembrane</keyword>
<keyword evidence="7 8" id="KW-0472">Membrane</keyword>
<comment type="subcellular location">
    <subcellularLocation>
        <location evidence="1">Cell inner membrane</location>
        <topology evidence="1">Multi-pass membrane protein</topology>
    </subcellularLocation>
    <subcellularLocation>
        <location evidence="8">Cell membrane</location>
        <topology evidence="8">Multi-pass membrane protein</topology>
    </subcellularLocation>
</comment>
<dbReference type="GO" id="GO:0005886">
    <property type="term" value="C:plasma membrane"/>
    <property type="evidence" value="ECO:0007669"/>
    <property type="project" value="UniProtKB-SubCell"/>
</dbReference>
<keyword evidence="3 8" id="KW-1003">Cell membrane</keyword>
<proteinExistence type="inferred from homology"/>
<evidence type="ECO:0000256" key="8">
    <source>
        <dbReference type="HAMAP-Rule" id="MF_01085"/>
    </source>
</evidence>
<keyword evidence="6 8" id="KW-1133">Transmembrane helix</keyword>
<dbReference type="AlphaFoldDB" id="A0A3B0LWB6"/>
<sequence>MSKPLKSRIDFDKSLPANKKTQLKKAKVFDQLAPEQFAASSHEAENDEREDEIEALVNAALKPRYSFWRKLVVIALSLIVVSIFAQTDQWIYQAWIKQNWVSLAIVAAGGLIIIAAIGAIITEWRRLYYLKERSQERIQAREFLQSHGMHGGREFCQKLGKQSAIGLDHPAMKRWQTTIHDSHHHKEIVTLYSQIVQPILDEQASKEINRSSAESALMIAVSFLAIVDMAFIAWRNIRLINRIAAIYGIELGYYSLIRLFKIILLNIAFAGASELVREIGMDWLSQDVMAQLSTRAAQGIGAGLLTARLGIKTMELCRPLPWMDDKLKLADFRRQLFRQLKNIMPKSVEYTKI</sequence>
<protein>
    <recommendedName>
        <fullName evidence="8">UPF0283 membrane protein ARTV_0332</fullName>
    </recommendedName>
</protein>
<dbReference type="EMBL" id="UFQR01000001">
    <property type="protein sequence ID" value="SSW94802.1"/>
    <property type="molecule type" value="Genomic_DNA"/>
</dbReference>
<dbReference type="NCBIfam" id="TIGR01620">
    <property type="entry name" value="hyp_HI0043"/>
    <property type="match status" value="1"/>
</dbReference>
<dbReference type="HAMAP" id="MF_01085">
    <property type="entry name" value="UPF0283"/>
    <property type="match status" value="1"/>
</dbReference>
<feature type="transmembrane region" description="Helical" evidence="8">
    <location>
        <begin position="216"/>
        <end position="234"/>
    </location>
</feature>
<evidence type="ECO:0000256" key="7">
    <source>
        <dbReference type="ARBA" id="ARBA00023136"/>
    </source>
</evidence>
<keyword evidence="4" id="KW-0997">Cell inner membrane</keyword>
<accession>A0A3B0LWB6</accession>
<evidence type="ECO:0000256" key="1">
    <source>
        <dbReference type="ARBA" id="ARBA00004429"/>
    </source>
</evidence>
<name>A0A3B0LWB6_9GAMM</name>
<reference evidence="9" key="1">
    <citation type="submission" date="2018-04" db="EMBL/GenBank/DDBJ databases">
        <authorList>
            <person name="Go L.Y."/>
            <person name="Mitchell J.A."/>
        </authorList>
    </citation>
    <scope>NUCLEOTIDE SEQUENCE</scope>
    <source>
        <strain evidence="9">ARTV</strain>
    </source>
</reference>
<feature type="transmembrane region" description="Helical" evidence="8">
    <location>
        <begin position="67"/>
        <end position="85"/>
    </location>
</feature>
<dbReference type="InterPro" id="IPR006507">
    <property type="entry name" value="UPF0283"/>
</dbReference>
<comment type="similarity">
    <text evidence="2 8">Belongs to the UPF0283 family.</text>
</comment>
<gene>
    <name evidence="9" type="ORF">ARTV_0332</name>
</gene>
<dbReference type="PANTHER" id="PTHR39342:SF1">
    <property type="entry name" value="UPF0283 MEMBRANE PROTEIN YCJF"/>
    <property type="match status" value="1"/>
</dbReference>
<evidence type="ECO:0000256" key="2">
    <source>
        <dbReference type="ARBA" id="ARBA00008255"/>
    </source>
</evidence>
<evidence type="ECO:0000256" key="4">
    <source>
        <dbReference type="ARBA" id="ARBA00022519"/>
    </source>
</evidence>
<evidence type="ECO:0000256" key="3">
    <source>
        <dbReference type="ARBA" id="ARBA00022475"/>
    </source>
</evidence>